<dbReference type="Proteomes" id="UP000000310">
    <property type="component" value="Chromosome"/>
</dbReference>
<dbReference type="GO" id="GO:0043800">
    <property type="term" value="F:6-phospho-3-hexuloisomerase activity"/>
    <property type="evidence" value="ECO:0007669"/>
    <property type="project" value="UniProtKB-EC"/>
</dbReference>
<dbReference type="PROSITE" id="PS51464">
    <property type="entry name" value="SIS"/>
    <property type="match status" value="1"/>
</dbReference>
<dbReference type="GO" id="GO:0097367">
    <property type="term" value="F:carbohydrate derivative binding"/>
    <property type="evidence" value="ECO:0007669"/>
    <property type="project" value="InterPro"/>
</dbReference>
<dbReference type="AlphaFoldDB" id="F0SBM3"/>
<reference evidence="4" key="2">
    <citation type="submission" date="2011-02" db="EMBL/GenBank/DDBJ databases">
        <title>The complete genome of Pedobacter saltans DSM 12145.</title>
        <authorList>
            <consortium name="US DOE Joint Genome Institute (JGI-PGF)"/>
            <person name="Lucas S."/>
            <person name="Copeland A."/>
            <person name="Lapidus A."/>
            <person name="Bruce D."/>
            <person name="Goodwin L."/>
            <person name="Pitluck S."/>
            <person name="Kyrpides N."/>
            <person name="Mavromatis K."/>
            <person name="Pagani I."/>
            <person name="Ivanova N."/>
            <person name="Ovchinnikova G."/>
            <person name="Lu M."/>
            <person name="Detter J.C."/>
            <person name="Han C."/>
            <person name="Land M."/>
            <person name="Hauser L."/>
            <person name="Markowitz V."/>
            <person name="Cheng J.-F."/>
            <person name="Hugenholtz P."/>
            <person name="Woyke T."/>
            <person name="Wu D."/>
            <person name="Tindall B."/>
            <person name="Pomrenke H.G."/>
            <person name="Brambilla E."/>
            <person name="Klenk H.-P."/>
            <person name="Eisen J.A."/>
        </authorList>
    </citation>
    <scope>NUCLEOTIDE SEQUENCE [LARGE SCALE GENOMIC DNA]</scope>
    <source>
        <strain evidence="4">ATCC 51119 / DSM 12145 / JCM 21818 / LMG 10337 / NBRC 100064 / NCIMB 13643</strain>
    </source>
</reference>
<dbReference type="eggNOG" id="COG0794">
    <property type="taxonomic scope" value="Bacteria"/>
</dbReference>
<evidence type="ECO:0000259" key="2">
    <source>
        <dbReference type="PROSITE" id="PS51464"/>
    </source>
</evidence>
<dbReference type="EC" id="5.3.1.27" evidence="3"/>
<dbReference type="InterPro" id="IPR001347">
    <property type="entry name" value="SIS_dom"/>
</dbReference>
<dbReference type="PANTHER" id="PTHR43443">
    <property type="entry name" value="3-HEXULOSE-6-PHOSPHATE ISOMERASE"/>
    <property type="match status" value="1"/>
</dbReference>
<dbReference type="STRING" id="762903.Pedsa_2162"/>
<proteinExistence type="inferred from homology"/>
<dbReference type="Pfam" id="PF01380">
    <property type="entry name" value="SIS"/>
    <property type="match status" value="1"/>
</dbReference>
<comment type="similarity">
    <text evidence="1">Belongs to the SIS family. PHI subfamily.</text>
</comment>
<dbReference type="InterPro" id="IPR017552">
    <property type="entry name" value="PHI/rmpB"/>
</dbReference>
<evidence type="ECO:0000313" key="3">
    <source>
        <dbReference type="EMBL" id="ADY52714.1"/>
    </source>
</evidence>
<evidence type="ECO:0000256" key="1">
    <source>
        <dbReference type="ARBA" id="ARBA00009235"/>
    </source>
</evidence>
<keyword evidence="3" id="KW-0413">Isomerase</keyword>
<dbReference type="EMBL" id="CP002545">
    <property type="protein sequence ID" value="ADY52714.1"/>
    <property type="molecule type" value="Genomic_DNA"/>
</dbReference>
<dbReference type="CDD" id="cd05005">
    <property type="entry name" value="SIS_PHI"/>
    <property type="match status" value="1"/>
</dbReference>
<sequence>MNRQKADNTKALKDNLEMILEENLRLANNLNYEDITLLSEYLKTSNRIFVKGVGRSGLALSGFAMRLIHLGFHASIVGEISAPAISEGDLLLVASGSGTTHSVIKAAQKAKAEGANVVCYTTDENSELAKISDQTILLPASSKYDYGEKVSKQYAGTLFEQALSLLCDAIFHTLWQQSGQKPQIMFKRHSNLE</sequence>
<reference evidence="3 4" key="1">
    <citation type="journal article" date="2011" name="Stand. Genomic Sci.">
        <title>Complete genome sequence of the gliding, heparinolytic Pedobacter saltans type strain (113).</title>
        <authorList>
            <person name="Liolios K."/>
            <person name="Sikorski J."/>
            <person name="Lu M."/>
            <person name="Nolan M."/>
            <person name="Lapidus A."/>
            <person name="Lucas S."/>
            <person name="Hammon N."/>
            <person name="Deshpande S."/>
            <person name="Cheng J.F."/>
            <person name="Tapia R."/>
            <person name="Han C."/>
            <person name="Goodwin L."/>
            <person name="Pitluck S."/>
            <person name="Huntemann M."/>
            <person name="Ivanova N."/>
            <person name="Pagani I."/>
            <person name="Mavromatis K."/>
            <person name="Ovchinikova G."/>
            <person name="Pati A."/>
            <person name="Chen A."/>
            <person name="Palaniappan K."/>
            <person name="Land M."/>
            <person name="Hauser L."/>
            <person name="Brambilla E.M."/>
            <person name="Kotsyurbenko O."/>
            <person name="Rohde M."/>
            <person name="Tindall B.J."/>
            <person name="Abt B."/>
            <person name="Goker M."/>
            <person name="Detter J.C."/>
            <person name="Woyke T."/>
            <person name="Bristow J."/>
            <person name="Eisen J.A."/>
            <person name="Markowitz V."/>
            <person name="Hugenholtz P."/>
            <person name="Klenk H.P."/>
            <person name="Kyrpides N.C."/>
        </authorList>
    </citation>
    <scope>NUCLEOTIDE SEQUENCE [LARGE SCALE GENOMIC DNA]</scope>
    <source>
        <strain evidence="4">ATCC 51119 / DSM 12145 / JCM 21818 / LMG 10337 / NBRC 100064 / NCIMB 13643</strain>
    </source>
</reference>
<dbReference type="Gene3D" id="3.40.50.10490">
    <property type="entry name" value="Glucose-6-phosphate isomerase like protein, domain 1"/>
    <property type="match status" value="1"/>
</dbReference>
<feature type="domain" description="SIS" evidence="2">
    <location>
        <begin position="38"/>
        <end position="180"/>
    </location>
</feature>
<protein>
    <submittedName>
        <fullName evidence="3">6-phospho 3-hexuloisomerase</fullName>
        <ecNumber evidence="3">5.3.1.27</ecNumber>
    </submittedName>
</protein>
<dbReference type="OrthoDB" id="9797832at2"/>
<dbReference type="SUPFAM" id="SSF53697">
    <property type="entry name" value="SIS domain"/>
    <property type="match status" value="1"/>
</dbReference>
<dbReference type="RefSeq" id="WP_013633200.1">
    <property type="nucleotide sequence ID" value="NC_015177.1"/>
</dbReference>
<keyword evidence="4" id="KW-1185">Reference proteome</keyword>
<dbReference type="KEGG" id="psn:Pedsa_2162"/>
<dbReference type="GO" id="GO:1901135">
    <property type="term" value="P:carbohydrate derivative metabolic process"/>
    <property type="evidence" value="ECO:0007669"/>
    <property type="project" value="InterPro"/>
</dbReference>
<dbReference type="InterPro" id="IPR046348">
    <property type="entry name" value="SIS_dom_sf"/>
</dbReference>
<evidence type="ECO:0000313" key="4">
    <source>
        <dbReference type="Proteomes" id="UP000000310"/>
    </source>
</evidence>
<dbReference type="NCBIfam" id="TIGR03127">
    <property type="entry name" value="RuMP_HxlB"/>
    <property type="match status" value="1"/>
</dbReference>
<accession>F0SBM3</accession>
<dbReference type="PANTHER" id="PTHR43443:SF1">
    <property type="entry name" value="3-HEXULOSE-6-PHOSPHATE ISOMERASE"/>
    <property type="match status" value="1"/>
</dbReference>
<gene>
    <name evidence="3" type="ordered locus">Pedsa_2162</name>
</gene>
<name>F0SBM3_PSESL</name>
<organism evidence="3 4">
    <name type="scientific">Pseudopedobacter saltans (strain ATCC 51119 / DSM 12145 / JCM 21818 / CCUG 39354 / LMG 10337 / NBRC 100064 / NCIMB 13643)</name>
    <name type="common">Pedobacter saltans</name>
    <dbReference type="NCBI Taxonomy" id="762903"/>
    <lineage>
        <taxon>Bacteria</taxon>
        <taxon>Pseudomonadati</taxon>
        <taxon>Bacteroidota</taxon>
        <taxon>Sphingobacteriia</taxon>
        <taxon>Sphingobacteriales</taxon>
        <taxon>Sphingobacteriaceae</taxon>
        <taxon>Pseudopedobacter</taxon>
    </lineage>
</organism>
<dbReference type="HOGENOM" id="CLU_094236_1_1_10"/>